<dbReference type="PANTHER" id="PTHR11496">
    <property type="entry name" value="ALCOHOL DEHYDROGENASE"/>
    <property type="match status" value="1"/>
</dbReference>
<dbReference type="InterPro" id="IPR039697">
    <property type="entry name" value="Alcohol_dehydrogenase_Fe"/>
</dbReference>
<dbReference type="AlphaFoldDB" id="X1I427"/>
<dbReference type="PANTHER" id="PTHR11496:SF83">
    <property type="entry name" value="HYDROXYACID-OXOACID TRANSHYDROGENASE, MITOCHONDRIAL"/>
    <property type="match status" value="1"/>
</dbReference>
<reference evidence="2" key="1">
    <citation type="journal article" date="2014" name="Front. Microbiol.">
        <title>High frequency of phylogenetically diverse reductive dehalogenase-homologous genes in deep subseafloor sedimentary metagenomes.</title>
        <authorList>
            <person name="Kawai M."/>
            <person name="Futagami T."/>
            <person name="Toyoda A."/>
            <person name="Takaki Y."/>
            <person name="Nishi S."/>
            <person name="Hori S."/>
            <person name="Arai W."/>
            <person name="Tsubouchi T."/>
            <person name="Morono Y."/>
            <person name="Uchiyama I."/>
            <person name="Ito T."/>
            <person name="Fujiyama A."/>
            <person name="Inagaki F."/>
            <person name="Takami H."/>
        </authorList>
    </citation>
    <scope>NUCLEOTIDE SEQUENCE</scope>
    <source>
        <strain evidence="2">Expedition CK06-06</strain>
    </source>
</reference>
<sequence length="139" mass="15681">GHAMGHSLGAIFSSPHGEAVGLFLRYVTQYLLNSPVEPNESIEVYSNIAKKLGWAKWSDDPKKAAYVVVEKINELQKEVDFVTNLKDLGIKREDFDSNLGKLISLCYQDPSSVMAPRTPNKEEFTKLYTYAYEGKDIDF</sequence>
<evidence type="ECO:0000259" key="1">
    <source>
        <dbReference type="Pfam" id="PF25137"/>
    </source>
</evidence>
<organism evidence="2">
    <name type="scientific">marine sediment metagenome</name>
    <dbReference type="NCBI Taxonomy" id="412755"/>
    <lineage>
        <taxon>unclassified sequences</taxon>
        <taxon>metagenomes</taxon>
        <taxon>ecological metagenomes</taxon>
    </lineage>
</organism>
<dbReference type="InterPro" id="IPR056798">
    <property type="entry name" value="ADH_Fe_C"/>
</dbReference>
<dbReference type="EMBL" id="BARU01018870">
    <property type="protein sequence ID" value="GAH60854.1"/>
    <property type="molecule type" value="Genomic_DNA"/>
</dbReference>
<dbReference type="Pfam" id="PF25137">
    <property type="entry name" value="ADH_Fe_C"/>
    <property type="match status" value="1"/>
</dbReference>
<evidence type="ECO:0000313" key="2">
    <source>
        <dbReference type="EMBL" id="GAH60854.1"/>
    </source>
</evidence>
<feature type="non-terminal residue" evidence="2">
    <location>
        <position position="1"/>
    </location>
</feature>
<proteinExistence type="predicted"/>
<dbReference type="GO" id="GO:0005739">
    <property type="term" value="C:mitochondrion"/>
    <property type="evidence" value="ECO:0007669"/>
    <property type="project" value="TreeGrafter"/>
</dbReference>
<dbReference type="Gene3D" id="1.20.1090.10">
    <property type="entry name" value="Dehydroquinate synthase-like - alpha domain"/>
    <property type="match status" value="1"/>
</dbReference>
<feature type="domain" description="Fe-containing alcohol dehydrogenase-like C-terminal" evidence="1">
    <location>
        <begin position="2"/>
        <end position="132"/>
    </location>
</feature>
<accession>X1I427</accession>
<dbReference type="SUPFAM" id="SSF56796">
    <property type="entry name" value="Dehydroquinate synthase-like"/>
    <property type="match status" value="1"/>
</dbReference>
<name>X1I427_9ZZZZ</name>
<comment type="caution">
    <text evidence="2">The sequence shown here is derived from an EMBL/GenBank/DDBJ whole genome shotgun (WGS) entry which is preliminary data.</text>
</comment>
<protein>
    <recommendedName>
        <fullName evidence="1">Fe-containing alcohol dehydrogenase-like C-terminal domain-containing protein</fullName>
    </recommendedName>
</protein>
<gene>
    <name evidence="2" type="ORF">S03H2_31143</name>
</gene>
<dbReference type="GO" id="GO:0004022">
    <property type="term" value="F:alcohol dehydrogenase (NAD+) activity"/>
    <property type="evidence" value="ECO:0007669"/>
    <property type="project" value="TreeGrafter"/>
</dbReference>